<dbReference type="Gene3D" id="1.25.40.10">
    <property type="entry name" value="Tetratricopeptide repeat domain"/>
    <property type="match status" value="1"/>
</dbReference>
<evidence type="ECO:0000259" key="1">
    <source>
        <dbReference type="PROSITE" id="PS50943"/>
    </source>
</evidence>
<evidence type="ECO:0000313" key="2">
    <source>
        <dbReference type="EMBL" id="MBS2970788.1"/>
    </source>
</evidence>
<dbReference type="RefSeq" id="WP_211561448.1">
    <property type="nucleotide sequence ID" value="NZ_JAGVRK010000001.1"/>
</dbReference>
<dbReference type="InterPro" id="IPR010982">
    <property type="entry name" value="Lambda_DNA-bd_dom_sf"/>
</dbReference>
<dbReference type="InterPro" id="IPR053163">
    <property type="entry name" value="HTH-type_regulator_Rgg"/>
</dbReference>
<dbReference type="SMART" id="SM00530">
    <property type="entry name" value="HTH_XRE"/>
    <property type="match status" value="1"/>
</dbReference>
<dbReference type="SUPFAM" id="SSF47413">
    <property type="entry name" value="lambda repressor-like DNA-binding domains"/>
    <property type="match status" value="1"/>
</dbReference>
<reference evidence="2 3" key="1">
    <citation type="submission" date="2021-04" db="EMBL/GenBank/DDBJ databases">
        <title>Metabacillus sp. strain KIGAM252 whole genome sequence.</title>
        <authorList>
            <person name="Seo M.-J."/>
            <person name="Cho E.-S."/>
            <person name="Hwang C.Y."/>
            <person name="Yoon D.J."/>
        </authorList>
    </citation>
    <scope>NUCLEOTIDE SEQUENCE [LARGE SCALE GENOMIC DNA]</scope>
    <source>
        <strain evidence="2 3">KIGAM252</strain>
    </source>
</reference>
<accession>A0ABS5LJX5</accession>
<dbReference type="InterPro" id="IPR011990">
    <property type="entry name" value="TPR-like_helical_dom_sf"/>
</dbReference>
<dbReference type="SUPFAM" id="SSF48452">
    <property type="entry name" value="TPR-like"/>
    <property type="match status" value="1"/>
</dbReference>
<proteinExistence type="predicted"/>
<keyword evidence="3" id="KW-1185">Reference proteome</keyword>
<gene>
    <name evidence="2" type="ORF">J9317_18755</name>
</gene>
<dbReference type="InterPro" id="IPR001387">
    <property type="entry name" value="Cro/C1-type_HTH"/>
</dbReference>
<dbReference type="Proteomes" id="UP000682403">
    <property type="component" value="Unassembled WGS sequence"/>
</dbReference>
<dbReference type="Pfam" id="PF01381">
    <property type="entry name" value="HTH_3"/>
    <property type="match status" value="1"/>
</dbReference>
<name>A0ABS5LJX5_9BACI</name>
<protein>
    <submittedName>
        <fullName evidence="2">Helix-turn-helix transcriptional regulator</fullName>
    </submittedName>
</protein>
<evidence type="ECO:0000313" key="3">
    <source>
        <dbReference type="Proteomes" id="UP000682403"/>
    </source>
</evidence>
<dbReference type="EMBL" id="JAGVRK010000001">
    <property type="protein sequence ID" value="MBS2970788.1"/>
    <property type="molecule type" value="Genomic_DNA"/>
</dbReference>
<dbReference type="CDD" id="cd00093">
    <property type="entry name" value="HTH_XRE"/>
    <property type="match status" value="1"/>
</dbReference>
<sequence>MDFSKIGKEIYFLRKAIGMSQKELAEGICSQAQISKIEKGDVYPYAPTLYLIAQRLGVDVSYFFNIATTLNYHYVLEVESQLTVLRREEKYAEIQKLVQTEKKNPLYKTTPSYQQLLIWHDAIGLFNIAQKEEEAIALLDQAISLTSFTSKIMTEREMEILNTKCVFLLELEDYKQLAQQHQAIIQHLERVPNLTDKTLKTRIYFNCAKAKFKLGNHHDSIQLCHKAIQWCLSAYSLYLLPELHYLMGQNYNCLNDSYQAGNYLRKARDYFELLGRGGCKMMAERDLEHTGRKEQSGR</sequence>
<comment type="caution">
    <text evidence="2">The sequence shown here is derived from an EMBL/GenBank/DDBJ whole genome shotgun (WGS) entry which is preliminary data.</text>
</comment>
<dbReference type="Pfam" id="PF18768">
    <property type="entry name" value="RNPP_C"/>
    <property type="match status" value="1"/>
</dbReference>
<feature type="domain" description="HTH cro/C1-type" evidence="1">
    <location>
        <begin position="10"/>
        <end position="63"/>
    </location>
</feature>
<organism evidence="2 3">
    <name type="scientific">Metabacillus flavus</name>
    <dbReference type="NCBI Taxonomy" id="2823519"/>
    <lineage>
        <taxon>Bacteria</taxon>
        <taxon>Bacillati</taxon>
        <taxon>Bacillota</taxon>
        <taxon>Bacilli</taxon>
        <taxon>Bacillales</taxon>
        <taxon>Bacillaceae</taxon>
        <taxon>Metabacillus</taxon>
    </lineage>
</organism>
<dbReference type="InterPro" id="IPR041315">
    <property type="entry name" value="PlcR_TPR"/>
</dbReference>
<dbReference type="PROSITE" id="PS50943">
    <property type="entry name" value="HTH_CROC1"/>
    <property type="match status" value="1"/>
</dbReference>
<dbReference type="PANTHER" id="PTHR37038">
    <property type="entry name" value="TRANSCRIPTIONAL REGULATOR-RELATED"/>
    <property type="match status" value="1"/>
</dbReference>
<dbReference type="PANTHER" id="PTHR37038:SF14">
    <property type="entry name" value="TRANSCRIPTIONAL ACTIVATOR"/>
    <property type="match status" value="1"/>
</dbReference>